<dbReference type="InterPro" id="IPR016024">
    <property type="entry name" value="ARM-type_fold"/>
</dbReference>
<dbReference type="Gramene" id="PSR85272">
    <property type="protein sequence ID" value="PSR85272"/>
    <property type="gene ID" value="CEY00_Acc33258"/>
</dbReference>
<proteinExistence type="inferred from homology"/>
<dbReference type="STRING" id="1590841.A0A2R6P4R5"/>
<keyword evidence="3" id="KW-0805">Transcription regulation</keyword>
<dbReference type="FunFam" id="1.10.20.10:FF:000046">
    <property type="entry name" value="transcription initiation factor TFIID subunit 6"/>
    <property type="match status" value="1"/>
</dbReference>
<dbReference type="SMART" id="SM00803">
    <property type="entry name" value="TAF"/>
    <property type="match status" value="1"/>
</dbReference>
<dbReference type="InterPro" id="IPR037796">
    <property type="entry name" value="TAF6"/>
</dbReference>
<dbReference type="Proteomes" id="UP000241394">
    <property type="component" value="Chromosome LG29"/>
</dbReference>
<dbReference type="InParanoid" id="A0A2R6P4R5"/>
<dbReference type="Gene3D" id="1.10.20.10">
    <property type="entry name" value="Histone, subunit A"/>
    <property type="match status" value="1"/>
</dbReference>
<dbReference type="Pfam" id="PF07571">
    <property type="entry name" value="TAF6_C"/>
    <property type="match status" value="1"/>
</dbReference>
<accession>A0A2R6P4R5</accession>
<keyword evidence="8" id="KW-0648">Protein biosynthesis</keyword>
<dbReference type="GO" id="GO:0000124">
    <property type="term" value="C:SAGA complex"/>
    <property type="evidence" value="ECO:0007669"/>
    <property type="project" value="InterPro"/>
</dbReference>
<keyword evidence="9" id="KW-1185">Reference proteome</keyword>
<dbReference type="EMBL" id="NKQK01000029">
    <property type="protein sequence ID" value="PSR85272.1"/>
    <property type="molecule type" value="Genomic_DNA"/>
</dbReference>
<dbReference type="GO" id="GO:0046982">
    <property type="term" value="F:protein heterodimerization activity"/>
    <property type="evidence" value="ECO:0007669"/>
    <property type="project" value="InterPro"/>
</dbReference>
<dbReference type="InterPro" id="IPR046344">
    <property type="entry name" value="TAF6_C_sf"/>
</dbReference>
<dbReference type="GO" id="GO:0046695">
    <property type="term" value="C:SLIK (SAGA-like) complex"/>
    <property type="evidence" value="ECO:0007669"/>
    <property type="project" value="InterPro"/>
</dbReference>
<evidence type="ECO:0000313" key="8">
    <source>
        <dbReference type="EMBL" id="PSR85272.1"/>
    </source>
</evidence>
<dbReference type="FunCoup" id="A0A2R6P4R5">
    <property type="interactions" value="5113"/>
</dbReference>
<evidence type="ECO:0000259" key="7">
    <source>
        <dbReference type="SMART" id="SM00803"/>
    </source>
</evidence>
<sequence>MSIVPKETIEVIAQSIGVSNLVPDVLPALASDVEYRVREIMQEAIKCMRHSKRTTLTADDVESALKLRNVEPIYGFASGDSLRFQRAAGHKDLFYVEEKDVEFKDVIEAPLPKSPLDTAVVVHWLAIEGVQPALPENVPIEALAVPSDHKKADYKEDGALVDIKLPVKHVLSRELQLYFDKITELTVNKSGSILFKEALMSLATDPGLHPLVPYFTYFIADEVARNLNTFPLLFALMRLAWSLLQNLHIHIEPYLHQLMPSVITCLVAKRLGNKYSDNHWELRDFTANLVASICKRFGHVYHNLQSRVTRTLLHAFLDPTKTLPQHYGAIQGLASLGPSVVRLLVLPNLEPYLQLLETDMQLDKQKNEMKRHEAWRVYGALTCAAGLCIYDRVKMFSNVLFPTPRAILKSKAKVLTAMPNNKRKASTDSMKHQPPLKKIATEGQMGIMPTKDVQGATGGFSTASMSSDTGLPSISRQLTNGSISGVGGRREKARGLLPNTSTILAQAWKEDMDAGHLLPLLFEYFGESMFSFIPMPELSFFV</sequence>
<organism evidence="8 9">
    <name type="scientific">Actinidia chinensis var. chinensis</name>
    <name type="common">Chinese soft-hair kiwi</name>
    <dbReference type="NCBI Taxonomy" id="1590841"/>
    <lineage>
        <taxon>Eukaryota</taxon>
        <taxon>Viridiplantae</taxon>
        <taxon>Streptophyta</taxon>
        <taxon>Embryophyta</taxon>
        <taxon>Tracheophyta</taxon>
        <taxon>Spermatophyta</taxon>
        <taxon>Magnoliopsida</taxon>
        <taxon>eudicotyledons</taxon>
        <taxon>Gunneridae</taxon>
        <taxon>Pentapetalae</taxon>
        <taxon>asterids</taxon>
        <taxon>Ericales</taxon>
        <taxon>Actinidiaceae</taxon>
        <taxon>Actinidia</taxon>
    </lineage>
</organism>
<dbReference type="AlphaFoldDB" id="A0A2R6P4R5"/>
<feature type="domain" description="TATA box binding protein associated factor (TAF) histone-like fold" evidence="7">
    <location>
        <begin position="2"/>
        <end position="68"/>
    </location>
</feature>
<dbReference type="Gene3D" id="1.25.40.770">
    <property type="entry name" value="TAF6, C-terminal HEAT repeat domain"/>
    <property type="match status" value="1"/>
</dbReference>
<keyword evidence="4" id="KW-0010">Activator</keyword>
<dbReference type="OrthoDB" id="361039at2759"/>
<dbReference type="Pfam" id="PF02969">
    <property type="entry name" value="TAF"/>
    <property type="match status" value="1"/>
</dbReference>
<dbReference type="GO" id="GO:0016251">
    <property type="term" value="F:RNA polymerase II general transcription initiation factor activity"/>
    <property type="evidence" value="ECO:0007669"/>
    <property type="project" value="InterPro"/>
</dbReference>
<evidence type="ECO:0000256" key="4">
    <source>
        <dbReference type="ARBA" id="ARBA00023159"/>
    </source>
</evidence>
<reference evidence="9" key="2">
    <citation type="journal article" date="2018" name="BMC Genomics">
        <title>A manually annotated Actinidia chinensis var. chinensis (kiwifruit) genome highlights the challenges associated with draft genomes and gene prediction in plants.</title>
        <authorList>
            <person name="Pilkington S.M."/>
            <person name="Crowhurst R."/>
            <person name="Hilario E."/>
            <person name="Nardozza S."/>
            <person name="Fraser L."/>
            <person name="Peng Y."/>
            <person name="Gunaseelan K."/>
            <person name="Simpson R."/>
            <person name="Tahir J."/>
            <person name="Deroles S.C."/>
            <person name="Templeton K."/>
            <person name="Luo Z."/>
            <person name="Davy M."/>
            <person name="Cheng C."/>
            <person name="McNeilage M."/>
            <person name="Scaglione D."/>
            <person name="Liu Y."/>
            <person name="Zhang Q."/>
            <person name="Datson P."/>
            <person name="De Silva N."/>
            <person name="Gardiner S.E."/>
            <person name="Bassett H."/>
            <person name="Chagne D."/>
            <person name="McCallum J."/>
            <person name="Dzierzon H."/>
            <person name="Deng C."/>
            <person name="Wang Y.Y."/>
            <person name="Barron L."/>
            <person name="Manako K."/>
            <person name="Bowen J."/>
            <person name="Foster T.M."/>
            <person name="Erridge Z.A."/>
            <person name="Tiffin H."/>
            <person name="Waite C.N."/>
            <person name="Davies K.M."/>
            <person name="Grierson E.P."/>
            <person name="Laing W.A."/>
            <person name="Kirk R."/>
            <person name="Chen X."/>
            <person name="Wood M."/>
            <person name="Montefiori M."/>
            <person name="Brummell D.A."/>
            <person name="Schwinn K.E."/>
            <person name="Catanach A."/>
            <person name="Fullerton C."/>
            <person name="Li D."/>
            <person name="Meiyalaghan S."/>
            <person name="Nieuwenhuizen N."/>
            <person name="Read N."/>
            <person name="Prakash R."/>
            <person name="Hunter D."/>
            <person name="Zhang H."/>
            <person name="McKenzie M."/>
            <person name="Knabel M."/>
            <person name="Harris A."/>
            <person name="Allan A.C."/>
            <person name="Gleave A."/>
            <person name="Chen A."/>
            <person name="Janssen B.J."/>
            <person name="Plunkett B."/>
            <person name="Ampomah-Dwamena C."/>
            <person name="Voogd C."/>
            <person name="Leif D."/>
            <person name="Lafferty D."/>
            <person name="Souleyre E.J.F."/>
            <person name="Varkonyi-Gasic E."/>
            <person name="Gambi F."/>
            <person name="Hanley J."/>
            <person name="Yao J.L."/>
            <person name="Cheung J."/>
            <person name="David K.M."/>
            <person name="Warren B."/>
            <person name="Marsh K."/>
            <person name="Snowden K.C."/>
            <person name="Lin-Wang K."/>
            <person name="Brian L."/>
            <person name="Martinez-Sanchez M."/>
            <person name="Wang M."/>
            <person name="Ileperuma N."/>
            <person name="Macnee N."/>
            <person name="Campin R."/>
            <person name="McAtee P."/>
            <person name="Drummond R.S.M."/>
            <person name="Espley R.V."/>
            <person name="Ireland H.S."/>
            <person name="Wu R."/>
            <person name="Atkinson R.G."/>
            <person name="Karunairetnam S."/>
            <person name="Bulley S."/>
            <person name="Chunkath S."/>
            <person name="Hanley Z."/>
            <person name="Storey R."/>
            <person name="Thrimawithana A.H."/>
            <person name="Thomson S."/>
            <person name="David C."/>
            <person name="Testolin R."/>
            <person name="Huang H."/>
            <person name="Hellens R.P."/>
            <person name="Schaffer R.J."/>
        </authorList>
    </citation>
    <scope>NUCLEOTIDE SEQUENCE [LARGE SCALE GENOMIC DNA]</scope>
    <source>
        <strain evidence="9">cv. Red5</strain>
    </source>
</reference>
<dbReference type="GO" id="GO:0051123">
    <property type="term" value="P:RNA polymerase II preinitiation complex assembly"/>
    <property type="evidence" value="ECO:0007669"/>
    <property type="project" value="TreeGrafter"/>
</dbReference>
<dbReference type="CDD" id="cd22931">
    <property type="entry name" value="HFD_TAF6"/>
    <property type="match status" value="1"/>
</dbReference>
<dbReference type="CDD" id="cd08050">
    <property type="entry name" value="TAF6C"/>
    <property type="match status" value="1"/>
</dbReference>
<dbReference type="PANTHER" id="PTHR10221:SF9">
    <property type="entry name" value="TRANSCRIPTION INITIATION FACTOR TFIID SUBUNIT 6"/>
    <property type="match status" value="1"/>
</dbReference>
<evidence type="ECO:0000256" key="1">
    <source>
        <dbReference type="ARBA" id="ARBA00004123"/>
    </source>
</evidence>
<keyword evidence="5" id="KW-0804">Transcription</keyword>
<dbReference type="GO" id="GO:0003713">
    <property type="term" value="F:transcription coactivator activity"/>
    <property type="evidence" value="ECO:0007669"/>
    <property type="project" value="TreeGrafter"/>
</dbReference>
<dbReference type="PANTHER" id="PTHR10221">
    <property type="entry name" value="TRANSCRIPTION INITIATION FACTOR TFIID SUBUNIT 6"/>
    <property type="match status" value="1"/>
</dbReference>
<evidence type="ECO:0000256" key="6">
    <source>
        <dbReference type="ARBA" id="ARBA00023242"/>
    </source>
</evidence>
<dbReference type="SUPFAM" id="SSF47113">
    <property type="entry name" value="Histone-fold"/>
    <property type="match status" value="1"/>
</dbReference>
<keyword evidence="6" id="KW-0539">Nucleus</keyword>
<dbReference type="InterPro" id="IPR009072">
    <property type="entry name" value="Histone-fold"/>
</dbReference>
<name>A0A2R6P4R5_ACTCC</name>
<dbReference type="GO" id="GO:0003743">
    <property type="term" value="F:translation initiation factor activity"/>
    <property type="evidence" value="ECO:0007669"/>
    <property type="project" value="UniProtKB-KW"/>
</dbReference>
<dbReference type="SUPFAM" id="SSF48371">
    <property type="entry name" value="ARM repeat"/>
    <property type="match status" value="1"/>
</dbReference>
<dbReference type="FunFam" id="1.25.40.770:FF:000004">
    <property type="entry name" value="transcription initiation factor TFIID subunit 6"/>
    <property type="match status" value="1"/>
</dbReference>
<dbReference type="InterPro" id="IPR011442">
    <property type="entry name" value="TAF6_C"/>
</dbReference>
<comment type="subcellular location">
    <subcellularLocation>
        <location evidence="1">Nucleus</location>
    </subcellularLocation>
</comment>
<evidence type="ECO:0000256" key="5">
    <source>
        <dbReference type="ARBA" id="ARBA00023163"/>
    </source>
</evidence>
<evidence type="ECO:0000313" key="9">
    <source>
        <dbReference type="Proteomes" id="UP000241394"/>
    </source>
</evidence>
<evidence type="ECO:0000256" key="2">
    <source>
        <dbReference type="ARBA" id="ARBA00007688"/>
    </source>
</evidence>
<comment type="caution">
    <text evidence="8">The sequence shown here is derived from an EMBL/GenBank/DDBJ whole genome shotgun (WGS) entry which is preliminary data.</text>
</comment>
<dbReference type="OMA" id="EPEMQFE"/>
<dbReference type="GO" id="GO:0005669">
    <property type="term" value="C:transcription factor TFIID complex"/>
    <property type="evidence" value="ECO:0007669"/>
    <property type="project" value="InterPro"/>
</dbReference>
<gene>
    <name evidence="8" type="ORF">CEY00_Acc33258</name>
</gene>
<comment type="similarity">
    <text evidence="2">Belongs to the TAF6 family.</text>
</comment>
<keyword evidence="8" id="KW-0396">Initiation factor</keyword>
<reference evidence="8 9" key="1">
    <citation type="submission" date="2017-07" db="EMBL/GenBank/DDBJ databases">
        <title>An improved, manually edited Actinidia chinensis var. chinensis (kiwifruit) genome highlights the challenges associated with draft genomes and gene prediction in plants.</title>
        <authorList>
            <person name="Pilkington S."/>
            <person name="Crowhurst R."/>
            <person name="Hilario E."/>
            <person name="Nardozza S."/>
            <person name="Fraser L."/>
            <person name="Peng Y."/>
            <person name="Gunaseelan K."/>
            <person name="Simpson R."/>
            <person name="Tahir J."/>
            <person name="Deroles S."/>
            <person name="Templeton K."/>
            <person name="Luo Z."/>
            <person name="Davy M."/>
            <person name="Cheng C."/>
            <person name="Mcneilage M."/>
            <person name="Scaglione D."/>
            <person name="Liu Y."/>
            <person name="Zhang Q."/>
            <person name="Datson P."/>
            <person name="De Silva N."/>
            <person name="Gardiner S."/>
            <person name="Bassett H."/>
            <person name="Chagne D."/>
            <person name="Mccallum J."/>
            <person name="Dzierzon H."/>
            <person name="Deng C."/>
            <person name="Wang Y.-Y."/>
            <person name="Barron N."/>
            <person name="Manako K."/>
            <person name="Bowen J."/>
            <person name="Foster T."/>
            <person name="Erridge Z."/>
            <person name="Tiffin H."/>
            <person name="Waite C."/>
            <person name="Davies K."/>
            <person name="Grierson E."/>
            <person name="Laing W."/>
            <person name="Kirk R."/>
            <person name="Chen X."/>
            <person name="Wood M."/>
            <person name="Montefiori M."/>
            <person name="Brummell D."/>
            <person name="Schwinn K."/>
            <person name="Catanach A."/>
            <person name="Fullerton C."/>
            <person name="Li D."/>
            <person name="Meiyalaghan S."/>
            <person name="Nieuwenhuizen N."/>
            <person name="Read N."/>
            <person name="Prakash R."/>
            <person name="Hunter D."/>
            <person name="Zhang H."/>
            <person name="Mckenzie M."/>
            <person name="Knabel M."/>
            <person name="Harris A."/>
            <person name="Allan A."/>
            <person name="Chen A."/>
            <person name="Janssen B."/>
            <person name="Plunkett B."/>
            <person name="Dwamena C."/>
            <person name="Voogd C."/>
            <person name="Leif D."/>
            <person name="Lafferty D."/>
            <person name="Souleyre E."/>
            <person name="Varkonyi-Gasic E."/>
            <person name="Gambi F."/>
            <person name="Hanley J."/>
            <person name="Yao J.-L."/>
            <person name="Cheung J."/>
            <person name="David K."/>
            <person name="Warren B."/>
            <person name="Marsh K."/>
            <person name="Snowden K."/>
            <person name="Lin-Wang K."/>
            <person name="Brian L."/>
            <person name="Martinez-Sanchez M."/>
            <person name="Wang M."/>
            <person name="Ileperuma N."/>
            <person name="Macnee N."/>
            <person name="Campin R."/>
            <person name="Mcatee P."/>
            <person name="Drummond R."/>
            <person name="Espley R."/>
            <person name="Ireland H."/>
            <person name="Wu R."/>
            <person name="Atkinson R."/>
            <person name="Karunairetnam S."/>
            <person name="Bulley S."/>
            <person name="Chunkath S."/>
            <person name="Hanley Z."/>
            <person name="Storey R."/>
            <person name="Thrimawithana A."/>
            <person name="Thomson S."/>
            <person name="David C."/>
            <person name="Testolin R."/>
        </authorList>
    </citation>
    <scope>NUCLEOTIDE SEQUENCE [LARGE SCALE GENOMIC DNA]</scope>
    <source>
        <strain evidence="9">cv. Red5</strain>
        <tissue evidence="8">Young leaf</tissue>
    </source>
</reference>
<protein>
    <submittedName>
        <fullName evidence="8">Transcription initiation factor TFIID subunit like</fullName>
    </submittedName>
</protein>
<evidence type="ECO:0000256" key="3">
    <source>
        <dbReference type="ARBA" id="ARBA00023015"/>
    </source>
</evidence>
<dbReference type="InterPro" id="IPR004823">
    <property type="entry name" value="TAF_TATA-bd_Histone-like_dom"/>
</dbReference>